<evidence type="ECO:0000256" key="6">
    <source>
        <dbReference type="ARBA" id="ARBA00023237"/>
    </source>
</evidence>
<dbReference type="Gene3D" id="2.170.130.10">
    <property type="entry name" value="TonB-dependent receptor, plug domain"/>
    <property type="match status" value="1"/>
</dbReference>
<sequence>MSSSNTNAQIKNQMRVLVLFLFLLGWVQLSTAQQLKVTGVVTDTSGQPLVGVTVREAATKNGTVSREDGSFALTLTNNAATLNFSYIGYAPRKLPAQSGRMKVVLQHDAKSRLDEVVVIGAQQQSRRLTTASYSTVTAQQIENLPAASVDALLQGRIAGMNVQITSGEPGVAPTVVVRGNSRVNTNIGNSPNVAQAQAMSGPLYVIDGFPVNPEDIANSSEDANGNTNITGTNYLAGININDIESVDVQKDAAATAAWGSRGANGVIYIKTRKGKTGKPEFRVNAYDGFTQQPQLLKTYTGDAERKLKMDLIRQYASPSQLLSLPHILVDSLNPNFNNNTDWQGLFYRNGAVRNGDVTMSGASDIANYRVSGNYYDEKGIIEQFGYKRYALRGNFGFNISPKLSAQLIVSLSKGDRQRGRKINNSDDNTPFSGKDQPASFYRLTAFDSANFSGLYSKLRNLNTDNYYSASFSLNYHILPWLNYTFQGSGNVTSTNKDYFVPSNVDAIAAMDPDADPQPSYAESDQSKYSTYFMSNNLTASRRFGQHNLVLTAGQQFNTDESTGNSVSGYNVPNNDIHVVSGIPQSDLAGFSYYKKDALLSLMGQLQYDYKRKYLLYGSYRGDASSRFGANSKWGYFPAIGAGWIVSEEPFMKGEQLGKIVSLLKLRASWGISGSQSSDFYAPYNSYEVSGTYGGSTAIQPSYTNGLTKNDLTWSKTEQKNIGIDLSLLDSRINVTVDAYDKVSKDDYYNFNLPFYTGFQSVMFNAHDLWVSNRGADITINTHNLSPRSKLQWNSQLVFTYNKNAIAKLPNNNRTFVVDDWYGVSRLYAVGQPIYRMFQMQYQGVYNKAGDIPFNKLTGNPLTYFKGNHKVSPGDPIWKDVNGDGDVWSGEDNGDQYGDRVATGDPNPRFTGGFTNDFSYKNFSLSVVCTFTWKRTVVNTFYQQQMDAIGGSINNFAERRLPNLDGVNYWSPAKAAADPNYKANFPAINPFSGYFYQFFPFSDMWNVDGSYFKVKSVIAGYSLPQQLVKPLKLKSIRFYSVLDNLVIIKNKKNTMPDPEAVDQLGIYTGGLFPQAKKYTLGVDVQF</sequence>
<keyword evidence="4 7" id="KW-0812">Transmembrane</keyword>
<organism evidence="9 10">
    <name type="scientific">Chitinophaga parva</name>
    <dbReference type="NCBI Taxonomy" id="2169414"/>
    <lineage>
        <taxon>Bacteria</taxon>
        <taxon>Pseudomonadati</taxon>
        <taxon>Bacteroidota</taxon>
        <taxon>Chitinophagia</taxon>
        <taxon>Chitinophagales</taxon>
        <taxon>Chitinophagaceae</taxon>
        <taxon>Chitinophaga</taxon>
    </lineage>
</organism>
<dbReference type="Gene3D" id="2.60.40.1120">
    <property type="entry name" value="Carboxypeptidase-like, regulatory domain"/>
    <property type="match status" value="1"/>
</dbReference>
<dbReference type="InterPro" id="IPR023996">
    <property type="entry name" value="TonB-dep_OMP_SusC/RagA"/>
</dbReference>
<dbReference type="OrthoDB" id="9768177at2"/>
<dbReference type="EMBL" id="QCYK01000003">
    <property type="protein sequence ID" value="PUZ22782.1"/>
    <property type="molecule type" value="Genomic_DNA"/>
</dbReference>
<feature type="domain" description="TonB-dependent receptor plug" evidence="8">
    <location>
        <begin position="127"/>
        <end position="266"/>
    </location>
</feature>
<name>A0A2T7BCI6_9BACT</name>
<dbReference type="NCBIfam" id="TIGR04057">
    <property type="entry name" value="SusC_RagA_signa"/>
    <property type="match status" value="1"/>
</dbReference>
<dbReference type="SUPFAM" id="SSF49464">
    <property type="entry name" value="Carboxypeptidase regulatory domain-like"/>
    <property type="match status" value="1"/>
</dbReference>
<evidence type="ECO:0000256" key="7">
    <source>
        <dbReference type="PROSITE-ProRule" id="PRU01360"/>
    </source>
</evidence>
<dbReference type="InterPro" id="IPR037066">
    <property type="entry name" value="Plug_dom_sf"/>
</dbReference>
<dbReference type="AlphaFoldDB" id="A0A2T7BCI6"/>
<dbReference type="GO" id="GO:0009279">
    <property type="term" value="C:cell outer membrane"/>
    <property type="evidence" value="ECO:0007669"/>
    <property type="project" value="UniProtKB-SubCell"/>
</dbReference>
<dbReference type="InterPro" id="IPR039426">
    <property type="entry name" value="TonB-dep_rcpt-like"/>
</dbReference>
<evidence type="ECO:0000259" key="8">
    <source>
        <dbReference type="Pfam" id="PF07715"/>
    </source>
</evidence>
<evidence type="ECO:0000313" key="9">
    <source>
        <dbReference type="EMBL" id="PUZ22782.1"/>
    </source>
</evidence>
<evidence type="ECO:0000256" key="1">
    <source>
        <dbReference type="ARBA" id="ARBA00004571"/>
    </source>
</evidence>
<evidence type="ECO:0000256" key="3">
    <source>
        <dbReference type="ARBA" id="ARBA00022452"/>
    </source>
</evidence>
<keyword evidence="10" id="KW-1185">Reference proteome</keyword>
<dbReference type="Pfam" id="PF13715">
    <property type="entry name" value="CarbopepD_reg_2"/>
    <property type="match status" value="1"/>
</dbReference>
<dbReference type="Gene3D" id="2.40.170.20">
    <property type="entry name" value="TonB-dependent receptor, beta-barrel domain"/>
    <property type="match status" value="1"/>
</dbReference>
<reference evidence="9 10" key="1">
    <citation type="submission" date="2018-04" db="EMBL/GenBank/DDBJ databases">
        <title>Chitinophaga fuyangensis sp. nov., isolated from soil in a chemical factory.</title>
        <authorList>
            <person name="Chen K."/>
        </authorList>
    </citation>
    <scope>NUCLEOTIDE SEQUENCE [LARGE SCALE GENOMIC DNA]</scope>
    <source>
        <strain evidence="9 10">LY-1</strain>
    </source>
</reference>
<dbReference type="NCBIfam" id="TIGR04056">
    <property type="entry name" value="OMP_RagA_SusC"/>
    <property type="match status" value="1"/>
</dbReference>
<proteinExistence type="inferred from homology"/>
<dbReference type="InterPro" id="IPR036942">
    <property type="entry name" value="Beta-barrel_TonB_sf"/>
</dbReference>
<keyword evidence="3 7" id="KW-1134">Transmembrane beta strand</keyword>
<dbReference type="InterPro" id="IPR012910">
    <property type="entry name" value="Plug_dom"/>
</dbReference>
<keyword evidence="2 7" id="KW-0813">Transport</keyword>
<dbReference type="PROSITE" id="PS52016">
    <property type="entry name" value="TONB_DEPENDENT_REC_3"/>
    <property type="match status" value="1"/>
</dbReference>
<comment type="subcellular location">
    <subcellularLocation>
        <location evidence="1 7">Cell outer membrane</location>
        <topology evidence="1 7">Multi-pass membrane protein</topology>
    </subcellularLocation>
</comment>
<keyword evidence="5 7" id="KW-0472">Membrane</keyword>
<dbReference type="InterPro" id="IPR008969">
    <property type="entry name" value="CarboxyPept-like_regulatory"/>
</dbReference>
<gene>
    <name evidence="9" type="ORF">DCC81_20355</name>
</gene>
<dbReference type="Pfam" id="PF07715">
    <property type="entry name" value="Plug"/>
    <property type="match status" value="1"/>
</dbReference>
<comment type="similarity">
    <text evidence="7">Belongs to the TonB-dependent receptor family.</text>
</comment>
<accession>A0A2T7BCI6</accession>
<evidence type="ECO:0000256" key="4">
    <source>
        <dbReference type="ARBA" id="ARBA00022692"/>
    </source>
</evidence>
<dbReference type="Proteomes" id="UP000244450">
    <property type="component" value="Unassembled WGS sequence"/>
</dbReference>
<keyword evidence="6 7" id="KW-0998">Cell outer membrane</keyword>
<evidence type="ECO:0000313" key="10">
    <source>
        <dbReference type="Proteomes" id="UP000244450"/>
    </source>
</evidence>
<comment type="caution">
    <text evidence="9">The sequence shown here is derived from an EMBL/GenBank/DDBJ whole genome shotgun (WGS) entry which is preliminary data.</text>
</comment>
<dbReference type="SUPFAM" id="SSF56935">
    <property type="entry name" value="Porins"/>
    <property type="match status" value="1"/>
</dbReference>
<dbReference type="InterPro" id="IPR023997">
    <property type="entry name" value="TonB-dep_OMP_SusC/RagA_CS"/>
</dbReference>
<protein>
    <recommendedName>
        <fullName evidence="8">TonB-dependent receptor plug domain-containing protein</fullName>
    </recommendedName>
</protein>
<evidence type="ECO:0000256" key="2">
    <source>
        <dbReference type="ARBA" id="ARBA00022448"/>
    </source>
</evidence>
<evidence type="ECO:0000256" key="5">
    <source>
        <dbReference type="ARBA" id="ARBA00023136"/>
    </source>
</evidence>